<gene>
    <name evidence="1" type="ORF">YQE_00028</name>
</gene>
<dbReference type="AlphaFoldDB" id="N6TPH0"/>
<proteinExistence type="predicted"/>
<accession>N6TPH0</accession>
<reference evidence="1" key="1">
    <citation type="journal article" date="2013" name="Genome Biol.">
        <title>Draft genome of the mountain pine beetle, Dendroctonus ponderosae Hopkins, a major forest pest.</title>
        <authorList>
            <person name="Keeling C.I."/>
            <person name="Yuen M.M."/>
            <person name="Liao N.Y."/>
            <person name="Docking T.R."/>
            <person name="Chan S.K."/>
            <person name="Taylor G.A."/>
            <person name="Palmquist D.L."/>
            <person name="Jackman S.D."/>
            <person name="Nguyen A."/>
            <person name="Li M."/>
            <person name="Henderson H."/>
            <person name="Janes J.K."/>
            <person name="Zhao Y."/>
            <person name="Pandoh P."/>
            <person name="Moore R."/>
            <person name="Sperling F.A."/>
            <person name="Huber D.P."/>
            <person name="Birol I."/>
            <person name="Jones S.J."/>
            <person name="Bohlmann J."/>
        </authorList>
    </citation>
    <scope>NUCLEOTIDE SEQUENCE</scope>
</reference>
<sequence>LKDEPDDLTHLAPVAGDVCVPLDENPFITDILDDFLLKENSFGPLLTDEPSDPFISFRDYRDSSPQLLSPNLSKNSDSLPSLCSPNSSLLDEDQMSTFMNLQMDDDPDLVMKAPYIPMNFSDDLPLLMSTDLMWNNNDKNKSNSRVDSGSTLAQMLGSSANKRPQKGTDRGGGTVEETNADIVVCPDGRTGR</sequence>
<feature type="non-terminal residue" evidence="1">
    <location>
        <position position="1"/>
    </location>
</feature>
<dbReference type="HOGENOM" id="CLU_1416499_0_0_1"/>
<organism evidence="1">
    <name type="scientific">Dendroctonus ponderosae</name>
    <name type="common">Mountain pine beetle</name>
    <dbReference type="NCBI Taxonomy" id="77166"/>
    <lineage>
        <taxon>Eukaryota</taxon>
        <taxon>Metazoa</taxon>
        <taxon>Ecdysozoa</taxon>
        <taxon>Arthropoda</taxon>
        <taxon>Hexapoda</taxon>
        <taxon>Insecta</taxon>
        <taxon>Pterygota</taxon>
        <taxon>Neoptera</taxon>
        <taxon>Endopterygota</taxon>
        <taxon>Coleoptera</taxon>
        <taxon>Polyphaga</taxon>
        <taxon>Cucujiformia</taxon>
        <taxon>Curculionidae</taxon>
        <taxon>Scolytinae</taxon>
        <taxon>Dendroctonus</taxon>
    </lineage>
</organism>
<protein>
    <submittedName>
        <fullName evidence="1">Uncharacterized protein</fullName>
    </submittedName>
</protein>
<evidence type="ECO:0000313" key="1">
    <source>
        <dbReference type="EMBL" id="ENN70161.1"/>
    </source>
</evidence>
<dbReference type="OrthoDB" id="6021714at2759"/>
<dbReference type="EMBL" id="KB741711">
    <property type="protein sequence ID" value="ENN70161.1"/>
    <property type="molecule type" value="Genomic_DNA"/>
</dbReference>
<name>N6TPH0_DENPD</name>